<dbReference type="GO" id="GO:0003677">
    <property type="term" value="F:DNA binding"/>
    <property type="evidence" value="ECO:0007669"/>
    <property type="project" value="UniProtKB-KW"/>
</dbReference>
<evidence type="ECO:0000256" key="4">
    <source>
        <dbReference type="ARBA" id="ARBA00007853"/>
    </source>
</evidence>
<gene>
    <name evidence="19" type="ORF">LSAT_V11C400177350</name>
</gene>
<dbReference type="Pfam" id="PF03094">
    <property type="entry name" value="Mlo"/>
    <property type="match status" value="1"/>
</dbReference>
<evidence type="ECO:0000259" key="18">
    <source>
        <dbReference type="PROSITE" id="PS50863"/>
    </source>
</evidence>
<evidence type="ECO:0000256" key="16">
    <source>
        <dbReference type="RuleBase" id="RU004561"/>
    </source>
</evidence>
<comment type="subunit">
    <text evidence="16">Homodimers and heterodimers.</text>
</comment>
<feature type="transmembrane region" description="Helical" evidence="17">
    <location>
        <begin position="686"/>
        <end position="707"/>
    </location>
</feature>
<evidence type="ECO:0000256" key="9">
    <source>
        <dbReference type="ARBA" id="ARBA00023015"/>
    </source>
</evidence>
<sequence length="909" mass="102992">MMCGLIDLNTINDDTDEVAGSLVLDSPSSSDSYASPASELSLLSSSPVLCSLELWHACAGPLISLPKKGNAVVYFPQGHLEQLRIYDSPAISGVHLPPHVFCRVTDVKLHAELGSDDVYAQVSLIPDVQLEKKWGETEVEEDDNGGLDEKPSTPHMFCKTLTASDTSTHGGFSVPRRAAEDCFPPLDYKQQRPSQELVAKDLHGTEWKFRHIYRGQPRRHLLTTGWSAFVNKKKLVCGDAVLFLRGDDGVLRLGIRRSAQVKTAPCFPATYRHQLNDFTTVVNSISQRTVFNVSYNPTASFTGGVSEFILPYHRFLKSLLPNKFSPGMRFNLRFETEDAGERKSTGMITGISDVDPVKWPGSKWKCLMVRWDGVEATTRQNRVSPWEIERSNLVSGADSNLSPMAKRIKTSFPPIFHVPKVRIKTSRHPKKTRVIDKEKMAEDESRTLEVIPTWAVATVTFSLIAASILIEHVLHLLAKYFNKKRRKPLIKALDRIKSEMMRLGFLSLLLIVCEESVANICIPKRAGKNFLPCQDHEFDAEEAAKCADQGKISLISRNGVQQLQFLISILAISHVISSILTFSLGMLKMRNWEAWEEITRTLEYKYSNDPRRFRFVHQTSFGKRHLRFWSGLRLFRLPASFLRQFYGSVSKVDYFILRHGFIMAHFDEETTFDFQKYLRKALEKDFGVVVGVSPWIWVFSMLFIFLSADEFKYSYWLPLMPLVVLLVVGTKLQGIVTKLCLDRNDKSLVVKGTLVIKPSNNFFWFKTPKLLLHLIHFTLVQHKFGLKSCFHRETSGIVIHIGSGVVVQLLCGYVTLPLYALVTQMGTSMRKAHVFPPEVIRGLQRWQKKAKANIAQRDKTTLKSSTTIGGSLSLGFYGEFDEITVVDEDDEDVSMEIQPDSFHFSHRSQ</sequence>
<evidence type="ECO:0000256" key="3">
    <source>
        <dbReference type="ARBA" id="ARBA00006574"/>
    </source>
</evidence>
<dbReference type="FunFam" id="2.40.330.10:FF:000001">
    <property type="entry name" value="Auxin response factor"/>
    <property type="match status" value="1"/>
</dbReference>
<evidence type="ECO:0000256" key="15">
    <source>
        <dbReference type="ARBA" id="ARBA00023294"/>
    </source>
</evidence>
<organism evidence="19 20">
    <name type="scientific">Lactuca sativa</name>
    <name type="common">Garden lettuce</name>
    <dbReference type="NCBI Taxonomy" id="4236"/>
    <lineage>
        <taxon>Eukaryota</taxon>
        <taxon>Viridiplantae</taxon>
        <taxon>Streptophyta</taxon>
        <taxon>Embryophyta</taxon>
        <taxon>Tracheophyta</taxon>
        <taxon>Spermatophyta</taxon>
        <taxon>Magnoliopsida</taxon>
        <taxon>eudicotyledons</taxon>
        <taxon>Gunneridae</taxon>
        <taxon>Pentapetalae</taxon>
        <taxon>asterids</taxon>
        <taxon>campanulids</taxon>
        <taxon>Asterales</taxon>
        <taxon>Asteraceae</taxon>
        <taxon>Cichorioideae</taxon>
        <taxon>Cichorieae</taxon>
        <taxon>Lactucinae</taxon>
        <taxon>Lactuca</taxon>
    </lineage>
</organism>
<dbReference type="InterPro" id="IPR010525">
    <property type="entry name" value="ARF_dom"/>
</dbReference>
<comment type="caution">
    <text evidence="19">The sequence shown here is derived from an EMBL/GenBank/DDBJ whole genome shotgun (WGS) entry which is preliminary data.</text>
</comment>
<dbReference type="PANTHER" id="PTHR31942:SF72">
    <property type="entry name" value="MLO-LIKE PROTEIN"/>
    <property type="match status" value="1"/>
</dbReference>
<comment type="function">
    <text evidence="16">Auxin response factors (ARFs) are transcriptional factors that bind specifically to the DNA sequence 5'-TGTCTC-3' found in the auxin-responsive promoter elements (AuxREs).</text>
</comment>
<evidence type="ECO:0000256" key="1">
    <source>
        <dbReference type="ARBA" id="ARBA00004123"/>
    </source>
</evidence>
<evidence type="ECO:0000256" key="10">
    <source>
        <dbReference type="ARBA" id="ARBA00023125"/>
    </source>
</evidence>
<dbReference type="PANTHER" id="PTHR31942">
    <property type="entry name" value="MLO-LIKE PROTEIN 1"/>
    <property type="match status" value="1"/>
</dbReference>
<keyword evidence="9 16" id="KW-0805">Transcription regulation</keyword>
<dbReference type="Proteomes" id="UP000235145">
    <property type="component" value="Unassembled WGS sequence"/>
</dbReference>
<evidence type="ECO:0000256" key="13">
    <source>
        <dbReference type="ARBA" id="ARBA00023242"/>
    </source>
</evidence>
<feature type="transmembrane region" description="Helical" evidence="17">
    <location>
        <begin position="454"/>
        <end position="482"/>
    </location>
</feature>
<feature type="transmembrane region" description="Helical" evidence="17">
    <location>
        <begin position="563"/>
        <end position="587"/>
    </location>
</feature>
<keyword evidence="14" id="KW-0568">Pathogenesis-related protein</keyword>
<dbReference type="SMART" id="SM01019">
    <property type="entry name" value="B3"/>
    <property type="match status" value="1"/>
</dbReference>
<dbReference type="PROSITE" id="PS50863">
    <property type="entry name" value="B3"/>
    <property type="match status" value="1"/>
</dbReference>
<keyword evidence="10 16" id="KW-0238">DNA-binding</keyword>
<feature type="transmembrane region" description="Helical" evidence="17">
    <location>
        <begin position="719"/>
        <end position="741"/>
    </location>
</feature>
<protein>
    <recommendedName>
        <fullName evidence="16">Auxin response factor</fullName>
    </recommendedName>
</protein>
<keyword evidence="20" id="KW-1185">Reference proteome</keyword>
<keyword evidence="13 16" id="KW-0539">Nucleus</keyword>
<dbReference type="SUPFAM" id="SSF101936">
    <property type="entry name" value="DNA-binding pseudobarrel domain"/>
    <property type="match status" value="1"/>
</dbReference>
<evidence type="ECO:0000256" key="17">
    <source>
        <dbReference type="SAM" id="Phobius"/>
    </source>
</evidence>
<keyword evidence="8 17" id="KW-1133">Transmembrane helix</keyword>
<dbReference type="Gene3D" id="2.30.30.1040">
    <property type="match status" value="1"/>
</dbReference>
<accession>A0A9R1VWP4</accession>
<dbReference type="FunFam" id="2.30.30.1040:FF:000001">
    <property type="entry name" value="Auxin response factor"/>
    <property type="match status" value="1"/>
</dbReference>
<dbReference type="GO" id="GO:0005634">
    <property type="term" value="C:nucleus"/>
    <property type="evidence" value="ECO:0007669"/>
    <property type="project" value="UniProtKB-SubCell"/>
</dbReference>
<dbReference type="GO" id="GO:0016020">
    <property type="term" value="C:membrane"/>
    <property type="evidence" value="ECO:0007669"/>
    <property type="project" value="UniProtKB-SubCell"/>
</dbReference>
<keyword evidence="11 17" id="KW-0472">Membrane</keyword>
<dbReference type="Pfam" id="PF06507">
    <property type="entry name" value="ARF_AD"/>
    <property type="match status" value="1"/>
</dbReference>
<dbReference type="AlphaFoldDB" id="A0A9R1VWP4"/>
<evidence type="ECO:0000256" key="12">
    <source>
        <dbReference type="ARBA" id="ARBA00023163"/>
    </source>
</evidence>
<proteinExistence type="inferred from homology"/>
<dbReference type="InterPro" id="IPR015300">
    <property type="entry name" value="DNA-bd_pseudobarrel_sf"/>
</dbReference>
<dbReference type="GO" id="GO:0006952">
    <property type="term" value="P:defense response"/>
    <property type="evidence" value="ECO:0007669"/>
    <property type="project" value="UniProtKB-KW"/>
</dbReference>
<evidence type="ECO:0000256" key="8">
    <source>
        <dbReference type="ARBA" id="ARBA00022989"/>
    </source>
</evidence>
<keyword evidence="6 17" id="KW-0812">Transmembrane</keyword>
<evidence type="ECO:0000256" key="11">
    <source>
        <dbReference type="ARBA" id="ARBA00023136"/>
    </source>
</evidence>
<dbReference type="Gene3D" id="2.40.330.10">
    <property type="entry name" value="DNA-binding pseudobarrel domain"/>
    <property type="match status" value="1"/>
</dbReference>
<keyword evidence="12 16" id="KW-0804">Transcription</keyword>
<evidence type="ECO:0000313" key="19">
    <source>
        <dbReference type="EMBL" id="KAJ0213268.1"/>
    </source>
</evidence>
<keyword evidence="5" id="KW-0217">Developmental protein</keyword>
<keyword evidence="15 16" id="KW-0927">Auxin signaling pathway</keyword>
<comment type="similarity">
    <text evidence="4 16">Belongs to the ARF family.</text>
</comment>
<dbReference type="CDD" id="cd10017">
    <property type="entry name" value="B3_DNA"/>
    <property type="match status" value="1"/>
</dbReference>
<comment type="subcellular location">
    <subcellularLocation>
        <location evidence="2">Membrane</location>
        <topology evidence="2">Multi-pass membrane protein</topology>
    </subcellularLocation>
    <subcellularLocation>
        <location evidence="1 16">Nucleus</location>
    </subcellularLocation>
</comment>
<dbReference type="Pfam" id="PF02362">
    <property type="entry name" value="B3"/>
    <property type="match status" value="1"/>
</dbReference>
<reference evidence="19 20" key="1">
    <citation type="journal article" date="2017" name="Nat. Commun.">
        <title>Genome assembly with in vitro proximity ligation data and whole-genome triplication in lettuce.</title>
        <authorList>
            <person name="Reyes-Chin-Wo S."/>
            <person name="Wang Z."/>
            <person name="Yang X."/>
            <person name="Kozik A."/>
            <person name="Arikit S."/>
            <person name="Song C."/>
            <person name="Xia L."/>
            <person name="Froenicke L."/>
            <person name="Lavelle D.O."/>
            <person name="Truco M.J."/>
            <person name="Xia R."/>
            <person name="Zhu S."/>
            <person name="Xu C."/>
            <person name="Xu H."/>
            <person name="Xu X."/>
            <person name="Cox K."/>
            <person name="Korf I."/>
            <person name="Meyers B.C."/>
            <person name="Michelmore R.W."/>
        </authorList>
    </citation>
    <scope>NUCLEOTIDE SEQUENCE [LARGE SCALE GENOMIC DNA]</scope>
    <source>
        <strain evidence="20">cv. Salinas</strain>
        <tissue evidence="19">Seedlings</tissue>
    </source>
</reference>
<evidence type="ECO:0000256" key="7">
    <source>
        <dbReference type="ARBA" id="ARBA00022821"/>
    </source>
</evidence>
<feature type="domain" description="TF-B3" evidence="18">
    <location>
        <begin position="157"/>
        <end position="259"/>
    </location>
</feature>
<comment type="similarity">
    <text evidence="3">Belongs to the MLO family.</text>
</comment>
<evidence type="ECO:0000256" key="2">
    <source>
        <dbReference type="ARBA" id="ARBA00004141"/>
    </source>
</evidence>
<dbReference type="GO" id="GO:0009734">
    <property type="term" value="P:auxin-activated signaling pathway"/>
    <property type="evidence" value="ECO:0007669"/>
    <property type="project" value="UniProtKB-KW"/>
</dbReference>
<dbReference type="GO" id="GO:0006355">
    <property type="term" value="P:regulation of DNA-templated transcription"/>
    <property type="evidence" value="ECO:0007669"/>
    <property type="project" value="InterPro"/>
</dbReference>
<evidence type="ECO:0000256" key="6">
    <source>
        <dbReference type="ARBA" id="ARBA00022692"/>
    </source>
</evidence>
<dbReference type="InterPro" id="IPR004326">
    <property type="entry name" value="Mlo"/>
</dbReference>
<evidence type="ECO:0000256" key="14">
    <source>
        <dbReference type="ARBA" id="ARBA00023265"/>
    </source>
</evidence>
<keyword evidence="7" id="KW-0611">Plant defense</keyword>
<evidence type="ECO:0000313" key="20">
    <source>
        <dbReference type="Proteomes" id="UP000235145"/>
    </source>
</evidence>
<dbReference type="EMBL" id="NBSK02000004">
    <property type="protein sequence ID" value="KAJ0213268.1"/>
    <property type="molecule type" value="Genomic_DNA"/>
</dbReference>
<feature type="transmembrane region" description="Helical" evidence="17">
    <location>
        <begin position="799"/>
        <end position="822"/>
    </location>
</feature>
<evidence type="ECO:0000256" key="5">
    <source>
        <dbReference type="ARBA" id="ARBA00022473"/>
    </source>
</evidence>
<dbReference type="InterPro" id="IPR003340">
    <property type="entry name" value="B3_DNA-bd"/>
</dbReference>
<name>A0A9R1VWP4_LACSA</name>